<dbReference type="InterPro" id="IPR047859">
    <property type="entry name" value="Ribosomal_bL17_CS"/>
</dbReference>
<accession>D7G590</accession>
<name>D7G590_ECTSI</name>
<dbReference type="InterPro" id="IPR036373">
    <property type="entry name" value="Ribosomal_bL17_sf"/>
</dbReference>
<evidence type="ECO:0000256" key="7">
    <source>
        <dbReference type="RuleBase" id="RU000660"/>
    </source>
</evidence>
<dbReference type="GO" id="GO:0022625">
    <property type="term" value="C:cytosolic large ribosomal subunit"/>
    <property type="evidence" value="ECO:0007669"/>
    <property type="project" value="TreeGrafter"/>
</dbReference>
<dbReference type="FunFam" id="3.90.1030.10:FF:000001">
    <property type="entry name" value="50S ribosomal protein L17"/>
    <property type="match status" value="1"/>
</dbReference>
<evidence type="ECO:0000313" key="10">
    <source>
        <dbReference type="Proteomes" id="UP000002630"/>
    </source>
</evidence>
<dbReference type="OMA" id="TTECIRH"/>
<dbReference type="InterPro" id="IPR000456">
    <property type="entry name" value="Ribosomal_bL17"/>
</dbReference>
<comment type="similarity">
    <text evidence="1 7">Belongs to the bacterial ribosomal protein bL17 family.</text>
</comment>
<evidence type="ECO:0000256" key="6">
    <source>
        <dbReference type="ARBA" id="ARBA00082728"/>
    </source>
</evidence>
<sequence>MARTFALVACLVALIAQASSFMIGPGGGAAATIRAQRQGAAVSGFTGCNPVCQRDATTDRSALRMMRHRKGFKKLNLPADQRKALLRGLTTQIIRHGRITTTMVRAKAVRKHVDHMITLSKNGSLHARRQAMGYIYDKQLVHALFESGAERYGERPGGYTRIIRTTPRKGDNAKMAIIELV</sequence>
<evidence type="ECO:0000256" key="3">
    <source>
        <dbReference type="ARBA" id="ARBA00023274"/>
    </source>
</evidence>
<dbReference type="PANTHER" id="PTHR14413:SF16">
    <property type="entry name" value="LARGE RIBOSOMAL SUBUNIT PROTEIN BL17M"/>
    <property type="match status" value="1"/>
</dbReference>
<protein>
    <recommendedName>
        <fullName evidence="4">Large ribosomal subunit protein bL17c</fullName>
    </recommendedName>
    <alternativeName>
        <fullName evidence="5">50S ribosomal protein L17, chloroplastic</fullName>
    </alternativeName>
    <alternativeName>
        <fullName evidence="6">CL17</fullName>
    </alternativeName>
</protein>
<dbReference type="FunCoup" id="D7G590">
    <property type="interactions" value="219"/>
</dbReference>
<dbReference type="AlphaFoldDB" id="D7G590"/>
<organism evidence="9 10">
    <name type="scientific">Ectocarpus siliculosus</name>
    <name type="common">Brown alga</name>
    <name type="synonym">Conferva siliculosa</name>
    <dbReference type="NCBI Taxonomy" id="2880"/>
    <lineage>
        <taxon>Eukaryota</taxon>
        <taxon>Sar</taxon>
        <taxon>Stramenopiles</taxon>
        <taxon>Ochrophyta</taxon>
        <taxon>PX clade</taxon>
        <taxon>Phaeophyceae</taxon>
        <taxon>Ectocarpales</taxon>
        <taxon>Ectocarpaceae</taxon>
        <taxon>Ectocarpus</taxon>
    </lineage>
</organism>
<dbReference type="PROSITE" id="PS01167">
    <property type="entry name" value="RIBOSOMAL_L17"/>
    <property type="match status" value="1"/>
</dbReference>
<dbReference type="EMBL" id="FN649742">
    <property type="protein sequence ID" value="CBJ27244.1"/>
    <property type="molecule type" value="Genomic_DNA"/>
</dbReference>
<dbReference type="HAMAP" id="MF_01368">
    <property type="entry name" value="Ribosomal_bL17"/>
    <property type="match status" value="1"/>
</dbReference>
<dbReference type="Proteomes" id="UP000002630">
    <property type="component" value="Linkage Group LG17"/>
</dbReference>
<dbReference type="eggNOG" id="KOG3280">
    <property type="taxonomic scope" value="Eukaryota"/>
</dbReference>
<dbReference type="NCBIfam" id="TIGR00059">
    <property type="entry name" value="L17"/>
    <property type="match status" value="1"/>
</dbReference>
<gene>
    <name evidence="9" type="ORF">Esi_0063_0061</name>
</gene>
<reference evidence="9 10" key="1">
    <citation type="journal article" date="2010" name="Nature">
        <title>The Ectocarpus genome and the independent evolution of multicellularity in brown algae.</title>
        <authorList>
            <person name="Cock J.M."/>
            <person name="Sterck L."/>
            <person name="Rouze P."/>
            <person name="Scornet D."/>
            <person name="Allen A.E."/>
            <person name="Amoutzias G."/>
            <person name="Anthouard V."/>
            <person name="Artiguenave F."/>
            <person name="Aury J.M."/>
            <person name="Badger J.H."/>
            <person name="Beszteri B."/>
            <person name="Billiau K."/>
            <person name="Bonnet E."/>
            <person name="Bothwell J.H."/>
            <person name="Bowler C."/>
            <person name="Boyen C."/>
            <person name="Brownlee C."/>
            <person name="Carrano C.J."/>
            <person name="Charrier B."/>
            <person name="Cho G.Y."/>
            <person name="Coelho S.M."/>
            <person name="Collen J."/>
            <person name="Corre E."/>
            <person name="Da Silva C."/>
            <person name="Delage L."/>
            <person name="Delaroque N."/>
            <person name="Dittami S.M."/>
            <person name="Doulbeau S."/>
            <person name="Elias M."/>
            <person name="Farnham G."/>
            <person name="Gachon C.M."/>
            <person name="Gschloessl B."/>
            <person name="Heesch S."/>
            <person name="Jabbari K."/>
            <person name="Jubin C."/>
            <person name="Kawai H."/>
            <person name="Kimura K."/>
            <person name="Kloareg B."/>
            <person name="Kupper F.C."/>
            <person name="Lang D."/>
            <person name="Le Bail A."/>
            <person name="Leblanc C."/>
            <person name="Lerouge P."/>
            <person name="Lohr M."/>
            <person name="Lopez P.J."/>
            <person name="Martens C."/>
            <person name="Maumus F."/>
            <person name="Michel G."/>
            <person name="Miranda-Saavedra D."/>
            <person name="Morales J."/>
            <person name="Moreau H."/>
            <person name="Motomura T."/>
            <person name="Nagasato C."/>
            <person name="Napoli C.A."/>
            <person name="Nelson D.R."/>
            <person name="Nyvall-Collen P."/>
            <person name="Peters A.F."/>
            <person name="Pommier C."/>
            <person name="Potin P."/>
            <person name="Poulain J."/>
            <person name="Quesneville H."/>
            <person name="Read B."/>
            <person name="Rensing S.A."/>
            <person name="Ritter A."/>
            <person name="Rousvoal S."/>
            <person name="Samanta M."/>
            <person name="Samson G."/>
            <person name="Schroeder D.C."/>
            <person name="Segurens B."/>
            <person name="Strittmatter M."/>
            <person name="Tonon T."/>
            <person name="Tregear J.W."/>
            <person name="Valentin K."/>
            <person name="von Dassow P."/>
            <person name="Yamagishi T."/>
            <person name="Van de Peer Y."/>
            <person name="Wincker P."/>
        </authorList>
    </citation>
    <scope>NUCLEOTIDE SEQUENCE [LARGE SCALE GENOMIC DNA]</scope>
    <source>
        <strain evidence="10">Ec32 / CCAP1310/4</strain>
    </source>
</reference>
<dbReference type="InParanoid" id="D7G590"/>
<evidence type="ECO:0000256" key="8">
    <source>
        <dbReference type="SAM" id="SignalP"/>
    </source>
</evidence>
<dbReference type="Pfam" id="PF01196">
    <property type="entry name" value="Ribosomal_L17"/>
    <property type="match status" value="1"/>
</dbReference>
<evidence type="ECO:0000256" key="5">
    <source>
        <dbReference type="ARBA" id="ARBA00077677"/>
    </source>
</evidence>
<keyword evidence="2 7" id="KW-0689">Ribosomal protein</keyword>
<evidence type="ECO:0000256" key="2">
    <source>
        <dbReference type="ARBA" id="ARBA00022980"/>
    </source>
</evidence>
<feature type="signal peptide" evidence="8">
    <location>
        <begin position="1"/>
        <end position="20"/>
    </location>
</feature>
<evidence type="ECO:0000313" key="9">
    <source>
        <dbReference type="EMBL" id="CBJ27244.1"/>
    </source>
</evidence>
<dbReference type="OrthoDB" id="275000at2759"/>
<keyword evidence="8" id="KW-0732">Signal</keyword>
<feature type="chain" id="PRO_5003096175" description="Large ribosomal subunit protein bL17c" evidence="8">
    <location>
        <begin position="21"/>
        <end position="181"/>
    </location>
</feature>
<evidence type="ECO:0000256" key="1">
    <source>
        <dbReference type="ARBA" id="ARBA00008777"/>
    </source>
</evidence>
<proteinExistence type="inferred from homology"/>
<keyword evidence="10" id="KW-1185">Reference proteome</keyword>
<evidence type="ECO:0000256" key="4">
    <source>
        <dbReference type="ARBA" id="ARBA00072708"/>
    </source>
</evidence>
<dbReference type="Gene3D" id="3.90.1030.10">
    <property type="entry name" value="Ribosomal protein L17"/>
    <property type="match status" value="1"/>
</dbReference>
<dbReference type="GO" id="GO:0006412">
    <property type="term" value="P:translation"/>
    <property type="evidence" value="ECO:0007669"/>
    <property type="project" value="InterPro"/>
</dbReference>
<dbReference type="SUPFAM" id="SSF64263">
    <property type="entry name" value="Prokaryotic ribosomal protein L17"/>
    <property type="match status" value="1"/>
</dbReference>
<dbReference type="GO" id="GO:0003735">
    <property type="term" value="F:structural constituent of ribosome"/>
    <property type="evidence" value="ECO:0007669"/>
    <property type="project" value="InterPro"/>
</dbReference>
<dbReference type="STRING" id="2880.D7G590"/>
<dbReference type="EMBL" id="FN648852">
    <property type="protein sequence ID" value="CBJ27244.1"/>
    <property type="molecule type" value="Genomic_DNA"/>
</dbReference>
<keyword evidence="3 7" id="KW-0687">Ribonucleoprotein</keyword>
<dbReference type="PANTHER" id="PTHR14413">
    <property type="entry name" value="RIBOSOMAL PROTEIN L17"/>
    <property type="match status" value="1"/>
</dbReference>